<dbReference type="PANTHER" id="PTHR43861">
    <property type="entry name" value="TRANS-ACONITATE 2-METHYLTRANSFERASE-RELATED"/>
    <property type="match status" value="1"/>
</dbReference>
<keyword evidence="4" id="KW-1185">Reference proteome</keyword>
<dbReference type="Pfam" id="PF13649">
    <property type="entry name" value="Methyltransf_25"/>
    <property type="match status" value="1"/>
</dbReference>
<dbReference type="AlphaFoldDB" id="A0A0R2DKA3"/>
<keyword evidence="3" id="KW-0489">Methyltransferase</keyword>
<reference evidence="3 4" key="1">
    <citation type="journal article" date="2015" name="Genome Announc.">
        <title>Expanding the biotechnology potential of lactobacilli through comparative genomics of 213 strains and associated genera.</title>
        <authorList>
            <person name="Sun Z."/>
            <person name="Harris H.M."/>
            <person name="McCann A."/>
            <person name="Guo C."/>
            <person name="Argimon S."/>
            <person name="Zhang W."/>
            <person name="Yang X."/>
            <person name="Jeffery I.B."/>
            <person name="Cooney J.C."/>
            <person name="Kagawa T.F."/>
            <person name="Liu W."/>
            <person name="Song Y."/>
            <person name="Salvetti E."/>
            <person name="Wrobel A."/>
            <person name="Rasinkangas P."/>
            <person name="Parkhill J."/>
            <person name="Rea M.C."/>
            <person name="O'Sullivan O."/>
            <person name="Ritari J."/>
            <person name="Douillard F.P."/>
            <person name="Paul Ross R."/>
            <person name="Yang R."/>
            <person name="Briner A.E."/>
            <person name="Felis G.E."/>
            <person name="de Vos W.M."/>
            <person name="Barrangou R."/>
            <person name="Klaenhammer T.R."/>
            <person name="Caufield P.W."/>
            <person name="Cui Y."/>
            <person name="Zhang H."/>
            <person name="O'Toole P.W."/>
        </authorList>
    </citation>
    <scope>NUCLEOTIDE SEQUENCE [LARGE SCALE GENOMIC DNA]</scope>
    <source>
        <strain evidence="3 4">DSM 23037</strain>
    </source>
</reference>
<dbReference type="RefSeq" id="WP_056975201.1">
    <property type="nucleotide sequence ID" value="NZ_AYZL01000020.1"/>
</dbReference>
<organism evidence="3 4">
    <name type="scientific">Holzapfeliella floricola DSM 23037 = JCM 16512</name>
    <dbReference type="NCBI Taxonomy" id="1423744"/>
    <lineage>
        <taxon>Bacteria</taxon>
        <taxon>Bacillati</taxon>
        <taxon>Bacillota</taxon>
        <taxon>Bacilli</taxon>
        <taxon>Lactobacillales</taxon>
        <taxon>Lactobacillaceae</taxon>
        <taxon>Holzapfeliella</taxon>
    </lineage>
</organism>
<dbReference type="PATRIC" id="fig|1423744.4.peg.1030"/>
<comment type="caution">
    <text evidence="3">The sequence shown here is derived from an EMBL/GenBank/DDBJ whole genome shotgun (WGS) entry which is preliminary data.</text>
</comment>
<dbReference type="STRING" id="1423744.FC86_GL001003"/>
<dbReference type="CDD" id="cd02440">
    <property type="entry name" value="AdoMet_MTases"/>
    <property type="match status" value="1"/>
</dbReference>
<dbReference type="SUPFAM" id="SSF53335">
    <property type="entry name" value="S-adenosyl-L-methionine-dependent methyltransferases"/>
    <property type="match status" value="1"/>
</dbReference>
<dbReference type="GO" id="GO:0032259">
    <property type="term" value="P:methylation"/>
    <property type="evidence" value="ECO:0007669"/>
    <property type="project" value="UniProtKB-KW"/>
</dbReference>
<dbReference type="EMBL" id="AYZL01000020">
    <property type="protein sequence ID" value="KRN03891.1"/>
    <property type="molecule type" value="Genomic_DNA"/>
</dbReference>
<dbReference type="Gene3D" id="2.20.25.110">
    <property type="entry name" value="S-adenosyl-L-methionine-dependent methyltransferases"/>
    <property type="match status" value="1"/>
</dbReference>
<evidence type="ECO:0000259" key="2">
    <source>
        <dbReference type="Pfam" id="PF13649"/>
    </source>
</evidence>
<dbReference type="InterPro" id="IPR029063">
    <property type="entry name" value="SAM-dependent_MTases_sf"/>
</dbReference>
<evidence type="ECO:0000313" key="4">
    <source>
        <dbReference type="Proteomes" id="UP000051378"/>
    </source>
</evidence>
<gene>
    <name evidence="3" type="ORF">FC86_GL001003</name>
</gene>
<accession>A0A0R2DKA3</accession>
<name>A0A0R2DKA3_9LACO</name>
<dbReference type="OrthoDB" id="9811589at2"/>
<evidence type="ECO:0000313" key="3">
    <source>
        <dbReference type="EMBL" id="KRN03891.1"/>
    </source>
</evidence>
<keyword evidence="1 3" id="KW-0808">Transferase</keyword>
<dbReference type="GO" id="GO:0008168">
    <property type="term" value="F:methyltransferase activity"/>
    <property type="evidence" value="ECO:0007669"/>
    <property type="project" value="UniProtKB-KW"/>
</dbReference>
<dbReference type="InterPro" id="IPR041698">
    <property type="entry name" value="Methyltransf_25"/>
</dbReference>
<evidence type="ECO:0000256" key="1">
    <source>
        <dbReference type="ARBA" id="ARBA00022679"/>
    </source>
</evidence>
<protein>
    <submittedName>
        <fullName evidence="3">UbiE COQ5 methyltransferase family protein</fullName>
    </submittedName>
</protein>
<dbReference type="Gene3D" id="3.40.50.150">
    <property type="entry name" value="Vaccinia Virus protein VP39"/>
    <property type="match status" value="1"/>
</dbReference>
<dbReference type="Proteomes" id="UP000051378">
    <property type="component" value="Unassembled WGS sequence"/>
</dbReference>
<sequence length="241" mass="28349">MTYQSFAKVYDELMDKSLYPKWLDYVKHHIPNGSKILEIAAGAGDLSELLIDAGYEVTVTDLSKDMLKLAEDKLQGRAKQIKVLDMLELNEVDQYDAILCFDDSICYMSDLADVTQVFNNVYRALKPDGQFLFDAHSLYQMDELFDNYMFNVETDDYLFIWHSYLTDVEHAVVHDLKILTPDGKNRYQSKEELHYERTYPYQDYIRSLDWAGFSDIEMTSDFSNRFDEKKAKRWFFKSKKG</sequence>
<proteinExistence type="predicted"/>
<feature type="domain" description="Methyltransferase" evidence="2">
    <location>
        <begin position="36"/>
        <end position="129"/>
    </location>
</feature>